<protein>
    <submittedName>
        <fullName evidence="9">Uncharacterized protein</fullName>
    </submittedName>
</protein>
<dbReference type="Pfam" id="PF13445">
    <property type="entry name" value="zf-RING_UBOX"/>
    <property type="match status" value="1"/>
</dbReference>
<reference evidence="9 10" key="1">
    <citation type="submission" date="2024-11" db="EMBL/GenBank/DDBJ databases">
        <title>Chromosome-level genome assembly of the freshwater bivalve Anodonta woodiana.</title>
        <authorList>
            <person name="Chen X."/>
        </authorList>
    </citation>
    <scope>NUCLEOTIDE SEQUENCE [LARGE SCALE GENOMIC DNA]</scope>
    <source>
        <strain evidence="9">MN2024</strain>
        <tissue evidence="9">Gills</tissue>
    </source>
</reference>
<evidence type="ECO:0000256" key="6">
    <source>
        <dbReference type="SAM" id="Coils"/>
    </source>
</evidence>
<dbReference type="PROSITE" id="PS50089">
    <property type="entry name" value="ZF_RING_2"/>
    <property type="match status" value="1"/>
</dbReference>
<evidence type="ECO:0000256" key="2">
    <source>
        <dbReference type="ARBA" id="ARBA00022723"/>
    </source>
</evidence>
<accession>A0ABD3XQ51</accession>
<dbReference type="Gene3D" id="2.120.10.30">
    <property type="entry name" value="TolB, C-terminal domain"/>
    <property type="match status" value="1"/>
</dbReference>
<evidence type="ECO:0000259" key="8">
    <source>
        <dbReference type="PROSITE" id="PS50119"/>
    </source>
</evidence>
<dbReference type="AlphaFoldDB" id="A0ABD3XQ51"/>
<dbReference type="PROSITE" id="PS00518">
    <property type="entry name" value="ZF_RING_1"/>
    <property type="match status" value="1"/>
</dbReference>
<dbReference type="PROSITE" id="PS50119">
    <property type="entry name" value="ZF_BBOX"/>
    <property type="match status" value="1"/>
</dbReference>
<keyword evidence="10" id="KW-1185">Reference proteome</keyword>
<dbReference type="InterPro" id="IPR001841">
    <property type="entry name" value="Znf_RING"/>
</dbReference>
<dbReference type="InterPro" id="IPR011042">
    <property type="entry name" value="6-blade_b-propeller_TolB-like"/>
</dbReference>
<dbReference type="Proteomes" id="UP001634394">
    <property type="component" value="Unassembled WGS sequence"/>
</dbReference>
<evidence type="ECO:0000256" key="3">
    <source>
        <dbReference type="ARBA" id="ARBA00022771"/>
    </source>
</evidence>
<dbReference type="Gene3D" id="3.30.40.10">
    <property type="entry name" value="Zinc/RING finger domain, C3HC4 (zinc finger)"/>
    <property type="match status" value="1"/>
</dbReference>
<feature type="domain" description="RING-type" evidence="7">
    <location>
        <begin position="24"/>
        <end position="70"/>
    </location>
</feature>
<gene>
    <name evidence="9" type="ORF">ACJMK2_000719</name>
</gene>
<evidence type="ECO:0000256" key="4">
    <source>
        <dbReference type="ARBA" id="ARBA00022833"/>
    </source>
</evidence>
<dbReference type="SUPFAM" id="SSF57850">
    <property type="entry name" value="RING/U-box"/>
    <property type="match status" value="1"/>
</dbReference>
<dbReference type="Gene3D" id="3.30.160.60">
    <property type="entry name" value="Classic Zinc Finger"/>
    <property type="match status" value="1"/>
</dbReference>
<dbReference type="GO" id="GO:0008270">
    <property type="term" value="F:zinc ion binding"/>
    <property type="evidence" value="ECO:0007669"/>
    <property type="project" value="UniProtKB-KW"/>
</dbReference>
<keyword evidence="3 5" id="KW-0863">Zinc-finger</keyword>
<feature type="coiled-coil region" evidence="6">
    <location>
        <begin position="222"/>
        <end position="275"/>
    </location>
</feature>
<keyword evidence="2" id="KW-0479">Metal-binding</keyword>
<dbReference type="PANTHER" id="PTHR25462:SF296">
    <property type="entry name" value="MEIOTIC P26, ISOFORM F"/>
    <property type="match status" value="1"/>
</dbReference>
<feature type="domain" description="B box-type" evidence="8">
    <location>
        <begin position="105"/>
        <end position="155"/>
    </location>
</feature>
<keyword evidence="6" id="KW-0175">Coiled coil</keyword>
<keyword evidence="4" id="KW-0862">Zinc</keyword>
<keyword evidence="1" id="KW-0597">Phosphoprotein</keyword>
<dbReference type="SUPFAM" id="SSF101898">
    <property type="entry name" value="NHL repeat"/>
    <property type="match status" value="1"/>
</dbReference>
<sequence length="667" mass="75630">MATSNEDLIASDAVDESEPKVLNCPLCQNVFRSPRRLPCSHSFCQDCLQSHISDTVSVNSTTKEFLCPICGNESRSTEEIPTDKWSLLFPLNTLLISVLMEWKVKVDLVCNICQTNDVTSIAEDLCTVCEEALCGKCSKVHKMSRLSTKHTILKLIELPSKQDIILNNHSVFHCMEHANDPVKHYCTIHQNLLCTKCVSAMHRNCSKVVELRNEEANIPDTAQQMKEEKKFLEHQLKTTFKNISLSNLSHIEYYVNEFHREIQALKKTINDALDDLDMRVKEEGRKICEKETERIGQLNHYYESHIMAIRNSDVVVESASKHATQSQMFQLTKTIINQLSVSQRHIEDKYSKQTITLQLEVNPQLKSISAIPRGEIGSLRMKRNDESSILCDGFKPLSDCIAEPVIVKGVQATGDMTPWYTSITFIPDMQVLVADYNNETCNMLDSKYDTITSYQLSGKPWSICMAGEKKVAITFPHNKSIQIISIQDNSITPIRQICTQYMCYGIACYNDEELIVSGPCNDSKRYYWSLITLEGNEKSCHVFDGRGNCQTYVALNALKTRLYISINKDNSLHCFGLDGSKYFTFTHRELKGPQAVALDRDDNVYLLVGEPNNILQLLPDGSLNQIIVRNLKKSPLGISFDHNGDKFVLTHFETTNISVYALKDKVC</sequence>
<dbReference type="InterPro" id="IPR047153">
    <property type="entry name" value="TRIM45/56/19-like"/>
</dbReference>
<organism evidence="9 10">
    <name type="scientific">Sinanodonta woodiana</name>
    <name type="common">Chinese pond mussel</name>
    <name type="synonym">Anodonta woodiana</name>
    <dbReference type="NCBI Taxonomy" id="1069815"/>
    <lineage>
        <taxon>Eukaryota</taxon>
        <taxon>Metazoa</taxon>
        <taxon>Spiralia</taxon>
        <taxon>Lophotrochozoa</taxon>
        <taxon>Mollusca</taxon>
        <taxon>Bivalvia</taxon>
        <taxon>Autobranchia</taxon>
        <taxon>Heteroconchia</taxon>
        <taxon>Palaeoheterodonta</taxon>
        <taxon>Unionida</taxon>
        <taxon>Unionoidea</taxon>
        <taxon>Unionidae</taxon>
        <taxon>Unioninae</taxon>
        <taxon>Sinanodonta</taxon>
    </lineage>
</organism>
<comment type="caution">
    <text evidence="9">The sequence shown here is derived from an EMBL/GenBank/DDBJ whole genome shotgun (WGS) entry which is preliminary data.</text>
</comment>
<evidence type="ECO:0000313" key="10">
    <source>
        <dbReference type="Proteomes" id="UP001634394"/>
    </source>
</evidence>
<evidence type="ECO:0000256" key="1">
    <source>
        <dbReference type="ARBA" id="ARBA00022553"/>
    </source>
</evidence>
<name>A0ABD3XQ51_SINWO</name>
<dbReference type="InterPro" id="IPR017907">
    <property type="entry name" value="Znf_RING_CS"/>
</dbReference>
<proteinExistence type="predicted"/>
<dbReference type="InterPro" id="IPR000315">
    <property type="entry name" value="Znf_B-box"/>
</dbReference>
<evidence type="ECO:0000259" key="7">
    <source>
        <dbReference type="PROSITE" id="PS50089"/>
    </source>
</evidence>
<dbReference type="SUPFAM" id="SSF57845">
    <property type="entry name" value="B-box zinc-binding domain"/>
    <property type="match status" value="1"/>
</dbReference>
<dbReference type="InterPro" id="IPR027370">
    <property type="entry name" value="Znf-RING_euk"/>
</dbReference>
<dbReference type="InterPro" id="IPR013083">
    <property type="entry name" value="Znf_RING/FYVE/PHD"/>
</dbReference>
<dbReference type="EMBL" id="JBJQND010000001">
    <property type="protein sequence ID" value="KAL3888349.1"/>
    <property type="molecule type" value="Genomic_DNA"/>
</dbReference>
<dbReference type="PANTHER" id="PTHR25462">
    <property type="entry name" value="BONUS, ISOFORM C-RELATED"/>
    <property type="match status" value="1"/>
</dbReference>
<dbReference type="SMART" id="SM00184">
    <property type="entry name" value="RING"/>
    <property type="match status" value="1"/>
</dbReference>
<evidence type="ECO:0000313" key="9">
    <source>
        <dbReference type="EMBL" id="KAL3888349.1"/>
    </source>
</evidence>
<evidence type="ECO:0000256" key="5">
    <source>
        <dbReference type="PROSITE-ProRule" id="PRU00024"/>
    </source>
</evidence>